<dbReference type="AlphaFoldDB" id="A0A0W8F9N0"/>
<dbReference type="PANTHER" id="PTHR39673">
    <property type="entry name" value="TUNGSTEN FORMYLMETHANOFURAN DEHYDROGENASE, SUBUNIT C (FWDC)"/>
    <property type="match status" value="1"/>
</dbReference>
<dbReference type="GO" id="GO:0046914">
    <property type="term" value="F:transition metal ion binding"/>
    <property type="evidence" value="ECO:0007669"/>
    <property type="project" value="InterPro"/>
</dbReference>
<dbReference type="InterPro" id="IPR017550">
    <property type="entry name" value="Formylmethanofuran_DH_suC"/>
</dbReference>
<accession>A0A0W8F9N0</accession>
<comment type="caution">
    <text evidence="1">The sequence shown here is derived from an EMBL/GenBank/DDBJ whole genome shotgun (WGS) entry which is preliminary data.</text>
</comment>
<organism evidence="1">
    <name type="scientific">hydrocarbon metagenome</name>
    <dbReference type="NCBI Taxonomy" id="938273"/>
    <lineage>
        <taxon>unclassified sequences</taxon>
        <taxon>metagenomes</taxon>
        <taxon>ecological metagenomes</taxon>
    </lineage>
</organism>
<evidence type="ECO:0000313" key="1">
    <source>
        <dbReference type="EMBL" id="KUG17576.1"/>
    </source>
</evidence>
<gene>
    <name evidence="1" type="ORF">ASZ90_012748</name>
</gene>
<dbReference type="GO" id="GO:0015948">
    <property type="term" value="P:methanogenesis"/>
    <property type="evidence" value="ECO:0007669"/>
    <property type="project" value="InterPro"/>
</dbReference>
<reference evidence="1" key="1">
    <citation type="journal article" date="2015" name="Proc. Natl. Acad. Sci. U.S.A.">
        <title>Networks of energetic and metabolic interactions define dynamics in microbial communities.</title>
        <authorList>
            <person name="Embree M."/>
            <person name="Liu J.K."/>
            <person name="Al-Bassam M.M."/>
            <person name="Zengler K."/>
        </authorList>
    </citation>
    <scope>NUCLEOTIDE SEQUENCE</scope>
</reference>
<dbReference type="EC" id="1.2.99.5" evidence="1"/>
<dbReference type="PANTHER" id="PTHR39673:SF5">
    <property type="entry name" value="TUNGSTEN-CONTAINING FORMYLMETHANOFURAN DEHYDROGENASE 2 SUBUNIT C"/>
    <property type="match status" value="1"/>
</dbReference>
<sequence length="270" mass="28369">MAEIKLVPRGKIGITVEAEVIRPDLIAGKTKEQIEELLVWQGPKELPLSQFFEVDIQGNGGSPEETKIIIDGDVSRVKRIGQGMNSGMIEILGPVGMHTGAEMTGGKILVRGDAGSWSGMEMKGGLLQISGNAGDHVGSAYRGSWRGMTGGQIIIKGDARSQLGGGLAGGSITVEGNVENFCAIRQAGGLLIIKGNAVRGLGAEMSGGTVVILGEVKNFSPGFVHQGIEINPKIGEMQLEGRFARFLGDYAAGKNPKGMLYSRMAHEVGK</sequence>
<dbReference type="EMBL" id="LNQE01001433">
    <property type="protein sequence ID" value="KUG17576.1"/>
    <property type="molecule type" value="Genomic_DNA"/>
</dbReference>
<dbReference type="NCBIfam" id="TIGR03122">
    <property type="entry name" value="one_C_dehyd_C"/>
    <property type="match status" value="1"/>
</dbReference>
<dbReference type="CDD" id="cd00980">
    <property type="entry name" value="FwdC/FmdC"/>
    <property type="match status" value="1"/>
</dbReference>
<name>A0A0W8F9N0_9ZZZZ</name>
<keyword evidence="1" id="KW-0560">Oxidoreductase</keyword>
<dbReference type="Gene3D" id="2.160.20.60">
    <property type="entry name" value="Glutamate synthase, alpha subunit, C-terminal domain"/>
    <property type="match status" value="2"/>
</dbReference>
<dbReference type="InterPro" id="IPR036485">
    <property type="entry name" value="Glu_synth_asu_C_sf"/>
</dbReference>
<dbReference type="SUPFAM" id="SSF69336">
    <property type="entry name" value="Alpha subunit of glutamate synthase, C-terminal domain"/>
    <property type="match status" value="1"/>
</dbReference>
<dbReference type="GO" id="GO:0018493">
    <property type="term" value="F:formylmethanofuran dehydrogenase activity"/>
    <property type="evidence" value="ECO:0007669"/>
    <property type="project" value="InterPro"/>
</dbReference>
<proteinExistence type="predicted"/>
<protein>
    <submittedName>
        <fullName evidence="1">Formylmethanofuran dehydrogenase (Molybdenum) subunit c / d</fullName>
        <ecNumber evidence="1">1.2.99.5</ecNumber>
    </submittedName>
</protein>